<dbReference type="EMBL" id="CP002770">
    <property type="protein sequence ID" value="AEG14525.1"/>
    <property type="molecule type" value="Genomic_DNA"/>
</dbReference>
<evidence type="ECO:0000313" key="1">
    <source>
        <dbReference type="EMBL" id="AEG14525.1"/>
    </source>
</evidence>
<dbReference type="KEGG" id="dku:Desku_0926"/>
<sequence length="171" mass="20750">MDKVTYNHSDSHPEWLGSEIVAFIRRTPYEEMVEAARKIVLVSEREEPTDEQIEECRKFFNLFGDCGKQWYWLLRDAQGNLDVYLRGLRYMIDYKDFLADSLFCEWAYIINLDERIFEVYRGFQRKRDRNPRNRYRNMETHDGKYYPVKLVVEFPLKNIPGNWIEVVRRGC</sequence>
<dbReference type="Proteomes" id="UP000009229">
    <property type="component" value="Chromosome"/>
</dbReference>
<name>A0AAU8PB60_DESK7</name>
<proteinExistence type="predicted"/>
<protein>
    <submittedName>
        <fullName evidence="1">Uncharacterized protein</fullName>
    </submittedName>
</protein>
<dbReference type="AlphaFoldDB" id="A0AAU8PB60"/>
<evidence type="ECO:0000313" key="2">
    <source>
        <dbReference type="Proteomes" id="UP000009229"/>
    </source>
</evidence>
<organism evidence="1 2">
    <name type="scientific">Desulfofundulus kuznetsovii (strain DSM 6115 / VKM B-1805 / 17)</name>
    <name type="common">Desulfotomaculum kuznetsovii</name>
    <dbReference type="NCBI Taxonomy" id="760568"/>
    <lineage>
        <taxon>Bacteria</taxon>
        <taxon>Bacillati</taxon>
        <taxon>Bacillota</taxon>
        <taxon>Clostridia</taxon>
        <taxon>Eubacteriales</taxon>
        <taxon>Peptococcaceae</taxon>
        <taxon>Desulfofundulus</taxon>
    </lineage>
</organism>
<reference evidence="2" key="1">
    <citation type="submission" date="2011-05" db="EMBL/GenBank/DDBJ databases">
        <title>Complete sequence of Desulfotomaculum kuznetsovii DSM 6115.</title>
        <authorList>
            <person name="Lucas S."/>
            <person name="Han J."/>
            <person name="Lapidus A."/>
            <person name="Cheng J.-F."/>
            <person name="Goodwin L."/>
            <person name="Pitluck S."/>
            <person name="Peters L."/>
            <person name="Mikhailova N."/>
            <person name="Lu M."/>
            <person name="Saunders E."/>
            <person name="Han C."/>
            <person name="Tapia R."/>
            <person name="Land M."/>
            <person name="Hauser L."/>
            <person name="Kyrpides N."/>
            <person name="Ivanova N."/>
            <person name="Pagani I."/>
            <person name="Nazina T."/>
            <person name="Ivanova A."/>
            <person name="Parshina S."/>
            <person name="Kuever J."/>
            <person name="Muyzer G."/>
            <person name="Plugge C."/>
            <person name="Stams A."/>
            <person name="Woyke T."/>
        </authorList>
    </citation>
    <scope>NUCLEOTIDE SEQUENCE [LARGE SCALE GENOMIC DNA]</scope>
    <source>
        <strain evidence="2">DSM 6115 / VKM B-1805 / 17</strain>
    </source>
</reference>
<accession>A0AAU8PB60</accession>
<dbReference type="RefSeq" id="WP_013822040.1">
    <property type="nucleotide sequence ID" value="NC_015573.1"/>
</dbReference>
<keyword evidence="2" id="KW-1185">Reference proteome</keyword>
<gene>
    <name evidence="1" type="ordered locus">Desku_0926</name>
</gene>